<feature type="compositionally biased region" description="Low complexity" evidence="5">
    <location>
        <begin position="216"/>
        <end position="232"/>
    </location>
</feature>
<dbReference type="EC" id="5.4.99.25" evidence="2"/>
<evidence type="ECO:0000256" key="1">
    <source>
        <dbReference type="ARBA" id="ARBA00008999"/>
    </source>
</evidence>
<keyword evidence="3" id="KW-0819">tRNA processing</keyword>
<dbReference type="GO" id="GO:0006400">
    <property type="term" value="P:tRNA modification"/>
    <property type="evidence" value="ECO:0007669"/>
    <property type="project" value="TreeGrafter"/>
</dbReference>
<dbReference type="Pfam" id="PF01509">
    <property type="entry name" value="TruB_N"/>
    <property type="match status" value="1"/>
</dbReference>
<evidence type="ECO:0000313" key="8">
    <source>
        <dbReference type="Proteomes" id="UP000236333"/>
    </source>
</evidence>
<proteinExistence type="inferred from homology"/>
<accession>A0A2J8ACU1</accession>
<dbReference type="Gene3D" id="3.30.2350.10">
    <property type="entry name" value="Pseudouridine synthase"/>
    <property type="match status" value="1"/>
</dbReference>
<dbReference type="InterPro" id="IPR014780">
    <property type="entry name" value="tRNA_psdUridine_synth_TruB"/>
</dbReference>
<dbReference type="OrthoDB" id="9995526at2759"/>
<feature type="region of interest" description="Disordered" evidence="5">
    <location>
        <begin position="189"/>
        <end position="240"/>
    </location>
</feature>
<name>A0A2J8ACU1_9CHLO</name>
<dbReference type="InterPro" id="IPR002501">
    <property type="entry name" value="PsdUridine_synth_N"/>
</dbReference>
<sequence length="240" mass="25750">MLMGLGERRLGLRRGAGAWRASGLAEAAAAPAPAVAEYQQECEDLTVASGDQQEREDRTAEASSSGARTGPDATPQEEAAFRQAAALRRSQRDRPTVIVPGASGRIEDLSLLHNGMFLVDKPLDWTSFDVCGKIRNMIRFLEVKKVGHAGTLDPNATGLLIVCTGKGTKFCDDFQAQDKEYSGTLRLGEATPSYDTESEVSERAPWEHITGPQLGPASSAARRPAAAPARSSWLQQLNKG</sequence>
<gene>
    <name evidence="7" type="ORF">TSOC_002974</name>
</gene>
<dbReference type="GO" id="GO:1990481">
    <property type="term" value="P:mRNA pseudouridine synthesis"/>
    <property type="evidence" value="ECO:0007669"/>
    <property type="project" value="TreeGrafter"/>
</dbReference>
<evidence type="ECO:0000256" key="5">
    <source>
        <dbReference type="SAM" id="MobiDB-lite"/>
    </source>
</evidence>
<feature type="region of interest" description="Disordered" evidence="5">
    <location>
        <begin position="41"/>
        <end position="77"/>
    </location>
</feature>
<evidence type="ECO:0000259" key="6">
    <source>
        <dbReference type="Pfam" id="PF01509"/>
    </source>
</evidence>
<dbReference type="EMBL" id="PGGS01000060">
    <property type="protein sequence ID" value="PNH10323.1"/>
    <property type="molecule type" value="Genomic_DNA"/>
</dbReference>
<evidence type="ECO:0000256" key="2">
    <source>
        <dbReference type="ARBA" id="ARBA00012787"/>
    </source>
</evidence>
<keyword evidence="4" id="KW-0413">Isomerase</keyword>
<dbReference type="InterPro" id="IPR020103">
    <property type="entry name" value="PsdUridine_synth_cat_dom_sf"/>
</dbReference>
<comment type="caution">
    <text evidence="7">The sequence shown here is derived from an EMBL/GenBank/DDBJ whole genome shotgun (WGS) entry which is preliminary data.</text>
</comment>
<keyword evidence="8" id="KW-1185">Reference proteome</keyword>
<dbReference type="Proteomes" id="UP000236333">
    <property type="component" value="Unassembled WGS sequence"/>
</dbReference>
<dbReference type="PANTHER" id="PTHR13767:SF2">
    <property type="entry name" value="PSEUDOURIDYLATE SYNTHASE TRUB1"/>
    <property type="match status" value="1"/>
</dbReference>
<dbReference type="SUPFAM" id="SSF55120">
    <property type="entry name" value="Pseudouridine synthase"/>
    <property type="match status" value="1"/>
</dbReference>
<dbReference type="GO" id="GO:0160148">
    <property type="term" value="F:tRNA pseudouridine(55) synthase activity"/>
    <property type="evidence" value="ECO:0007669"/>
    <property type="project" value="UniProtKB-EC"/>
</dbReference>
<evidence type="ECO:0000313" key="7">
    <source>
        <dbReference type="EMBL" id="PNH10323.1"/>
    </source>
</evidence>
<dbReference type="GO" id="GO:0003723">
    <property type="term" value="F:RNA binding"/>
    <property type="evidence" value="ECO:0007669"/>
    <property type="project" value="InterPro"/>
</dbReference>
<dbReference type="PANTHER" id="PTHR13767">
    <property type="entry name" value="TRNA-PSEUDOURIDINE SYNTHASE"/>
    <property type="match status" value="1"/>
</dbReference>
<dbReference type="GO" id="GO:0005634">
    <property type="term" value="C:nucleus"/>
    <property type="evidence" value="ECO:0007669"/>
    <property type="project" value="TreeGrafter"/>
</dbReference>
<reference evidence="7 8" key="1">
    <citation type="journal article" date="2017" name="Mol. Biol. Evol.">
        <title>The 4-celled Tetrabaena socialis nuclear genome reveals the essential components for genetic control of cell number at the origin of multicellularity in the volvocine lineage.</title>
        <authorList>
            <person name="Featherston J."/>
            <person name="Arakaki Y."/>
            <person name="Hanschen E.R."/>
            <person name="Ferris P.J."/>
            <person name="Michod R.E."/>
            <person name="Olson B.J.S.C."/>
            <person name="Nozaki H."/>
            <person name="Durand P.M."/>
        </authorList>
    </citation>
    <scope>NUCLEOTIDE SEQUENCE [LARGE SCALE GENOMIC DNA]</scope>
    <source>
        <strain evidence="7 8">NIES-571</strain>
    </source>
</reference>
<dbReference type="AlphaFoldDB" id="A0A2J8ACU1"/>
<comment type="similarity">
    <text evidence="1">Belongs to the pseudouridine synthase TruB family.</text>
</comment>
<protein>
    <recommendedName>
        <fullName evidence="2">tRNA pseudouridine(55) synthase</fullName>
        <ecNumber evidence="2">5.4.99.25</ecNumber>
    </recommendedName>
</protein>
<feature type="domain" description="Pseudouridine synthase II N-terminal" evidence="6">
    <location>
        <begin position="139"/>
        <end position="214"/>
    </location>
</feature>
<evidence type="ECO:0000256" key="3">
    <source>
        <dbReference type="ARBA" id="ARBA00022694"/>
    </source>
</evidence>
<evidence type="ECO:0000256" key="4">
    <source>
        <dbReference type="ARBA" id="ARBA00023235"/>
    </source>
</evidence>
<organism evidence="7 8">
    <name type="scientific">Tetrabaena socialis</name>
    <dbReference type="NCBI Taxonomy" id="47790"/>
    <lineage>
        <taxon>Eukaryota</taxon>
        <taxon>Viridiplantae</taxon>
        <taxon>Chlorophyta</taxon>
        <taxon>core chlorophytes</taxon>
        <taxon>Chlorophyceae</taxon>
        <taxon>CS clade</taxon>
        <taxon>Chlamydomonadales</taxon>
        <taxon>Tetrabaenaceae</taxon>
        <taxon>Tetrabaena</taxon>
    </lineage>
</organism>